<proteinExistence type="inferred from homology"/>
<evidence type="ECO:0000256" key="1">
    <source>
        <dbReference type="ARBA" id="ARBA00008831"/>
    </source>
</evidence>
<dbReference type="InterPro" id="IPR014721">
    <property type="entry name" value="Ribsml_uS5_D2-typ_fold_subgr"/>
</dbReference>
<evidence type="ECO:0000256" key="7">
    <source>
        <dbReference type="ARBA" id="ARBA00023239"/>
    </source>
</evidence>
<dbReference type="InterPro" id="IPR036554">
    <property type="entry name" value="GHMP_kinase_C_sf"/>
</dbReference>
<dbReference type="GO" id="GO:0004163">
    <property type="term" value="F:diphosphomevalonate decarboxylase activity"/>
    <property type="evidence" value="ECO:0007669"/>
    <property type="project" value="UniProtKB-EC"/>
</dbReference>
<evidence type="ECO:0000256" key="3">
    <source>
        <dbReference type="ARBA" id="ARBA00022516"/>
    </source>
</evidence>
<dbReference type="Proteomes" id="UP000184462">
    <property type="component" value="Unassembled WGS sequence"/>
</dbReference>
<dbReference type="InterPro" id="IPR029765">
    <property type="entry name" value="Mev_diP_decarb"/>
</dbReference>
<dbReference type="PANTHER" id="PTHR10977">
    <property type="entry name" value="DIPHOSPHOMEVALONATE DECARBOXYLASE"/>
    <property type="match status" value="1"/>
</dbReference>
<name>A0A1M4VEU6_9FLAO</name>
<dbReference type="InterPro" id="IPR020568">
    <property type="entry name" value="Ribosomal_Su5_D2-typ_SF"/>
</dbReference>
<accession>A0A1M4VEU6</accession>
<dbReference type="Pfam" id="PF18376">
    <property type="entry name" value="MDD_C"/>
    <property type="match status" value="1"/>
</dbReference>
<gene>
    <name evidence="10" type="ORF">SAMN05444278_10422</name>
</gene>
<dbReference type="EMBL" id="FQTW01000004">
    <property type="protein sequence ID" value="SHE67428.1"/>
    <property type="molecule type" value="Genomic_DNA"/>
</dbReference>
<evidence type="ECO:0000256" key="2">
    <source>
        <dbReference type="ARBA" id="ARBA00012296"/>
    </source>
</evidence>
<dbReference type="RefSeq" id="WP_073192924.1">
    <property type="nucleotide sequence ID" value="NZ_FQTW01000004.1"/>
</dbReference>
<dbReference type="SUPFAM" id="SSF54211">
    <property type="entry name" value="Ribosomal protein S5 domain 2-like"/>
    <property type="match status" value="1"/>
</dbReference>
<keyword evidence="3" id="KW-0444">Lipid biosynthesis</keyword>
<dbReference type="NCBIfam" id="TIGR01240">
    <property type="entry name" value="mevDPdecarb"/>
    <property type="match status" value="1"/>
</dbReference>
<evidence type="ECO:0000259" key="8">
    <source>
        <dbReference type="Pfam" id="PF18376"/>
    </source>
</evidence>
<evidence type="ECO:0000256" key="4">
    <source>
        <dbReference type="ARBA" id="ARBA00022741"/>
    </source>
</evidence>
<dbReference type="EC" id="4.1.1.33" evidence="2"/>
<dbReference type="InterPro" id="IPR005935">
    <property type="entry name" value="Mev_decarb"/>
</dbReference>
<dbReference type="PANTHER" id="PTHR10977:SF3">
    <property type="entry name" value="DIPHOSPHOMEVALONATE DECARBOXYLASE"/>
    <property type="match status" value="1"/>
</dbReference>
<protein>
    <recommendedName>
        <fullName evidence="2">diphosphomevalonate decarboxylase</fullName>
        <ecNumber evidence="2">4.1.1.33</ecNumber>
    </recommendedName>
</protein>
<feature type="domain" description="Mvd1 C-terminal" evidence="8">
    <location>
        <begin position="210"/>
        <end position="348"/>
    </location>
</feature>
<dbReference type="InterPro" id="IPR041431">
    <property type="entry name" value="Mvd1_C"/>
</dbReference>
<dbReference type="InterPro" id="IPR053859">
    <property type="entry name" value="MVD-like_N"/>
</dbReference>
<organism evidence="10 11">
    <name type="scientific">Psychroflexus salarius</name>
    <dbReference type="NCBI Taxonomy" id="1155689"/>
    <lineage>
        <taxon>Bacteria</taxon>
        <taxon>Pseudomonadati</taxon>
        <taxon>Bacteroidota</taxon>
        <taxon>Flavobacteriia</taxon>
        <taxon>Flavobacteriales</taxon>
        <taxon>Flavobacteriaceae</taxon>
        <taxon>Psychroflexus</taxon>
    </lineage>
</organism>
<dbReference type="Pfam" id="PF22700">
    <property type="entry name" value="MVD-like_N"/>
    <property type="match status" value="1"/>
</dbReference>
<evidence type="ECO:0000259" key="9">
    <source>
        <dbReference type="Pfam" id="PF22700"/>
    </source>
</evidence>
<dbReference type="Gene3D" id="3.30.230.10">
    <property type="match status" value="1"/>
</dbReference>
<comment type="similarity">
    <text evidence="1">Belongs to the diphosphomevalonate decarboxylase family.</text>
</comment>
<dbReference type="Gene3D" id="3.30.70.890">
    <property type="entry name" value="GHMP kinase, C-terminal domain"/>
    <property type="match status" value="1"/>
</dbReference>
<evidence type="ECO:0000256" key="6">
    <source>
        <dbReference type="ARBA" id="ARBA00023098"/>
    </source>
</evidence>
<evidence type="ECO:0000313" key="11">
    <source>
        <dbReference type="Proteomes" id="UP000184462"/>
    </source>
</evidence>
<reference evidence="10 11" key="1">
    <citation type="submission" date="2016-11" db="EMBL/GenBank/DDBJ databases">
        <authorList>
            <person name="Jaros S."/>
            <person name="Januszkiewicz K."/>
            <person name="Wedrychowicz H."/>
        </authorList>
    </citation>
    <scope>NUCLEOTIDE SEQUENCE [LARGE SCALE GENOMIC DNA]</scope>
    <source>
        <strain evidence="10 11">DSM 25661</strain>
    </source>
</reference>
<keyword evidence="11" id="KW-1185">Reference proteome</keyword>
<keyword evidence="5" id="KW-0067">ATP-binding</keyword>
<keyword evidence="7" id="KW-0456">Lyase</keyword>
<dbReference type="GO" id="GO:0005524">
    <property type="term" value="F:ATP binding"/>
    <property type="evidence" value="ECO:0007669"/>
    <property type="project" value="UniProtKB-KW"/>
</dbReference>
<dbReference type="SUPFAM" id="SSF55060">
    <property type="entry name" value="GHMP Kinase, C-terminal domain"/>
    <property type="match status" value="1"/>
</dbReference>
<sequence length="355" mass="40186">MQAKDFIAPNFKHHFVGKKVISTAPSNIALVKYWGKYDQQLPTNASISFTLNTCKTTTEIHVEEKNTTEDFNFQVYFEGKLKPDFKPKIESFLKKIEVYSPFLKDYKFSIHTKNTFPHSSGIASSASGLAALAKCIVDLEQSANQSQSADYYKLKTSFLARLGSGSACRSTHGNLVVWGQHSSIPESSNLYGIEFPFEVHEKFKNFCDSILLVDKGQKQVSSSVGHQLMYQHPFAEQRFKQANENLTQLTSVLQNGNYKDFFSLVETEALSLHAMMMTSKPYFILMRPNTLQIIEAIWDFRNSTQTPLGFTLDAGANVHLLYPKSVESEVKSFIKNSLASYCQNKEYIHDQVTID</sequence>
<dbReference type="PIRSF" id="PIRSF015950">
    <property type="entry name" value="Mev_P_decrbx"/>
    <property type="match status" value="1"/>
</dbReference>
<dbReference type="GO" id="GO:0005829">
    <property type="term" value="C:cytosol"/>
    <property type="evidence" value="ECO:0007669"/>
    <property type="project" value="InterPro"/>
</dbReference>
<evidence type="ECO:0000313" key="10">
    <source>
        <dbReference type="EMBL" id="SHE67428.1"/>
    </source>
</evidence>
<dbReference type="OrthoDB" id="5498344at2"/>
<dbReference type="AlphaFoldDB" id="A0A1M4VEU6"/>
<keyword evidence="6" id="KW-0443">Lipid metabolism</keyword>
<keyword evidence="4" id="KW-0547">Nucleotide-binding</keyword>
<dbReference type="GO" id="GO:0019287">
    <property type="term" value="P:isopentenyl diphosphate biosynthetic process, mevalonate pathway"/>
    <property type="evidence" value="ECO:0007669"/>
    <property type="project" value="InterPro"/>
</dbReference>
<feature type="domain" description="Diphosphomevalonate decarboxylase-like N-terminal" evidence="9">
    <location>
        <begin position="24"/>
        <end position="183"/>
    </location>
</feature>
<dbReference type="STRING" id="1155689.SAMN05444278_10422"/>
<evidence type="ECO:0000256" key="5">
    <source>
        <dbReference type="ARBA" id="ARBA00022840"/>
    </source>
</evidence>